<keyword evidence="7 8" id="KW-0472">Membrane</keyword>
<dbReference type="InterPro" id="IPR044880">
    <property type="entry name" value="NCX_ion-bd_dom_sf"/>
</dbReference>
<keyword evidence="2 8" id="KW-0813">Transport</keyword>
<feature type="transmembrane region" description="Helical" evidence="8">
    <location>
        <begin position="408"/>
        <end position="430"/>
    </location>
</feature>
<feature type="transmembrane region" description="Helical" evidence="8">
    <location>
        <begin position="157"/>
        <end position="176"/>
    </location>
</feature>
<feature type="domain" description="Sodium/calcium exchanger membrane region" evidence="9">
    <location>
        <begin position="57"/>
        <end position="200"/>
    </location>
</feature>
<feature type="transmembrane region" description="Helical" evidence="8">
    <location>
        <begin position="50"/>
        <end position="71"/>
    </location>
</feature>
<comment type="similarity">
    <text evidence="8">Belongs to the ligand-gated ion channel (TC 1.A.9) family.</text>
</comment>
<evidence type="ECO:0000256" key="1">
    <source>
        <dbReference type="ARBA" id="ARBA00004141"/>
    </source>
</evidence>
<feature type="transmembrane region" description="Helical" evidence="8">
    <location>
        <begin position="385"/>
        <end position="402"/>
    </location>
</feature>
<dbReference type="InterPro" id="IPR018000">
    <property type="entry name" value="Neurotransmitter_ion_chnl_CS"/>
</dbReference>
<dbReference type="GO" id="GO:0016020">
    <property type="term" value="C:membrane"/>
    <property type="evidence" value="ECO:0007669"/>
    <property type="project" value="UniProtKB-SubCell"/>
</dbReference>
<feature type="domain" description="Sodium/calcium exchanger membrane region" evidence="9">
    <location>
        <begin position="387"/>
        <end position="462"/>
    </location>
</feature>
<dbReference type="InterPro" id="IPR036719">
    <property type="entry name" value="Neuro-gated_channel_TM_sf"/>
</dbReference>
<keyword evidence="8" id="KW-0407">Ion channel</keyword>
<evidence type="ECO:0000313" key="11">
    <source>
        <dbReference type="EMBL" id="CAD5121048.1"/>
    </source>
</evidence>
<evidence type="ECO:0000256" key="2">
    <source>
        <dbReference type="ARBA" id="ARBA00022448"/>
    </source>
</evidence>
<dbReference type="GO" id="GO:0005432">
    <property type="term" value="F:calcium:sodium antiporter activity"/>
    <property type="evidence" value="ECO:0007669"/>
    <property type="project" value="TreeGrafter"/>
</dbReference>
<dbReference type="SUPFAM" id="SSF90112">
    <property type="entry name" value="Neurotransmitter-gated ion-channel transmembrane pore"/>
    <property type="match status" value="1"/>
</dbReference>
<evidence type="ECO:0000259" key="9">
    <source>
        <dbReference type="Pfam" id="PF01699"/>
    </source>
</evidence>
<keyword evidence="6 8" id="KW-1133">Transmembrane helix</keyword>
<reference evidence="11 12" key="1">
    <citation type="submission" date="2020-08" db="EMBL/GenBank/DDBJ databases">
        <authorList>
            <person name="Hejnol A."/>
        </authorList>
    </citation>
    <scope>NUCLEOTIDE SEQUENCE [LARGE SCALE GENOMIC DNA]</scope>
</reference>
<evidence type="ECO:0000256" key="8">
    <source>
        <dbReference type="RuleBase" id="RU000687"/>
    </source>
</evidence>
<dbReference type="OrthoDB" id="407410at2759"/>
<comment type="caution">
    <text evidence="8">Lacks conserved residue(s) required for the propagation of feature annotation.</text>
</comment>
<keyword evidence="12" id="KW-1185">Reference proteome</keyword>
<dbReference type="CDD" id="cd18989">
    <property type="entry name" value="LGIC_ECD_cation"/>
    <property type="match status" value="1"/>
</dbReference>
<comment type="subcellular location">
    <subcellularLocation>
        <location evidence="1">Membrane</location>
        <topology evidence="1">Multi-pass membrane protein</topology>
    </subcellularLocation>
</comment>
<dbReference type="InterPro" id="IPR004837">
    <property type="entry name" value="NaCa_Exmemb"/>
</dbReference>
<evidence type="ECO:0000259" key="10">
    <source>
        <dbReference type="Pfam" id="PF02931"/>
    </source>
</evidence>
<keyword evidence="8" id="KW-0406">Ion transport</keyword>
<dbReference type="InterPro" id="IPR051359">
    <property type="entry name" value="CaCA_antiporter"/>
</dbReference>
<dbReference type="PROSITE" id="PS00236">
    <property type="entry name" value="NEUROTR_ION_CHANNEL"/>
    <property type="match status" value="1"/>
</dbReference>
<dbReference type="Gene3D" id="2.70.170.10">
    <property type="entry name" value="Neurotransmitter-gated ion-channel ligand-binding domain"/>
    <property type="match status" value="1"/>
</dbReference>
<sequence>MNNSDNCNVHSVNTSLACQYIKYTQSCISNDGYIDYTQFIYCDFNGSARFLGLVLVILWWLVLFISLAVVADDFFCPSLVIISKTLKLSDNIAGVTLLAFGNGAPDVFSSISAVKSSHNGDISLALCALTGAGVFVTTVVAGSVAFAKPFSCMQRPFLRDTIFFIAAACMTLGLIWNGRVTLIWSCCYLGLYIFYVIVVIAARAIRKKWQSTQKDPLSIQSDPLVTADDEVTFSQITFNDTFVRQSEAEGRSENNDDVPLLSVKDPEQKGFLILLINGLKTIDYEEFKEKPIYKKIYDVVKSPALFAFKLTTPVVEEDSWNKPLSCLQCVIGTTFIIFAANYEVALTYLGGRFPVFVIFTTIGILLAVLVHFTSTLSEPPVYYKGFSYLAFIVAILWINTIANEVVNALSAIGIYIHISPGILGLTLLAWGNSLGDMIADIAMAKQGFPRTAISACFGGPLFTQSNKTAESYGWEFDSFNHSIFYNGSIDEIQIRENIRTNFVWILCNFGLFALTSSASEAELHKRFKNIQPAIRPLNEGLTSVLEIDLVSPKVMDLVEHKNLLRVNSWLRLKWKDDRLKWSKEDFADVNTTRLQVQNIWTPRIILSNMADTESLVASSASEKYLVRVTSDGDVTWTYPAIFNVDCHFEFWRFPYDTQHCWLHFTVVDYLSNELKFTIPKGMRQTHKIESREWIIMEFKPFVINPDQGGENYPDRKFKTESVPNLCRKLFLGKLRTLFCVRKFQYLPVDSSGVNSMSRTMINADDLFDNEALPRSPTLSLEKTLEDIRKYLRVCAQLQNNPQASNNNENATSHKELVDNEWNQLTTVLERLFFCFYIVFNVILSIALLSH</sequence>
<gene>
    <name evidence="11" type="ORF">DGYR_LOCUS9046</name>
</gene>
<dbReference type="GO" id="GO:0004888">
    <property type="term" value="F:transmembrane signaling receptor activity"/>
    <property type="evidence" value="ECO:0007669"/>
    <property type="project" value="InterPro"/>
</dbReference>
<proteinExistence type="inferred from homology"/>
<evidence type="ECO:0000256" key="6">
    <source>
        <dbReference type="ARBA" id="ARBA00022989"/>
    </source>
</evidence>
<dbReference type="InterPro" id="IPR036734">
    <property type="entry name" value="Neur_chan_lig-bd_sf"/>
</dbReference>
<feature type="transmembrane region" description="Helical" evidence="8">
    <location>
        <begin position="355"/>
        <end position="373"/>
    </location>
</feature>
<dbReference type="Pfam" id="PF01699">
    <property type="entry name" value="Na_Ca_ex"/>
    <property type="match status" value="2"/>
</dbReference>
<keyword evidence="4" id="KW-0106">Calcium</keyword>
<dbReference type="Pfam" id="PF02931">
    <property type="entry name" value="Neur_chan_LBD"/>
    <property type="match status" value="1"/>
</dbReference>
<dbReference type="AlphaFoldDB" id="A0A7I8VZM2"/>
<name>A0A7I8VZM2_9ANNE</name>
<accession>A0A7I8VZM2</accession>
<dbReference type="PANTHER" id="PTHR12266:SF0">
    <property type="entry name" value="MITOCHONDRIAL SODIUM_CALCIUM EXCHANGER PROTEIN"/>
    <property type="match status" value="1"/>
</dbReference>
<evidence type="ECO:0000256" key="5">
    <source>
        <dbReference type="ARBA" id="ARBA00022692"/>
    </source>
</evidence>
<dbReference type="SUPFAM" id="SSF63712">
    <property type="entry name" value="Nicotinic receptor ligand binding domain-like"/>
    <property type="match status" value="1"/>
</dbReference>
<dbReference type="Proteomes" id="UP000549394">
    <property type="component" value="Unassembled WGS sequence"/>
</dbReference>
<dbReference type="GO" id="GO:0005230">
    <property type="term" value="F:extracellular ligand-gated monoatomic ion channel activity"/>
    <property type="evidence" value="ECO:0007669"/>
    <property type="project" value="InterPro"/>
</dbReference>
<dbReference type="GO" id="GO:0006874">
    <property type="term" value="P:intracellular calcium ion homeostasis"/>
    <property type="evidence" value="ECO:0007669"/>
    <property type="project" value="TreeGrafter"/>
</dbReference>
<evidence type="ECO:0000256" key="4">
    <source>
        <dbReference type="ARBA" id="ARBA00022568"/>
    </source>
</evidence>
<dbReference type="InterPro" id="IPR006202">
    <property type="entry name" value="Neur_chan_lig-bd"/>
</dbReference>
<evidence type="ECO:0000313" key="12">
    <source>
        <dbReference type="Proteomes" id="UP000549394"/>
    </source>
</evidence>
<dbReference type="InterPro" id="IPR006201">
    <property type="entry name" value="Neur_channel"/>
</dbReference>
<feature type="transmembrane region" description="Helical" evidence="8">
    <location>
        <begin position="831"/>
        <end position="849"/>
    </location>
</feature>
<evidence type="ECO:0000256" key="7">
    <source>
        <dbReference type="ARBA" id="ARBA00023136"/>
    </source>
</evidence>
<evidence type="ECO:0000256" key="3">
    <source>
        <dbReference type="ARBA" id="ARBA00022449"/>
    </source>
</evidence>
<keyword evidence="4" id="KW-0109">Calcium transport</keyword>
<feature type="domain" description="Neurotransmitter-gated ion-channel ligand-binding" evidence="10">
    <location>
        <begin position="523"/>
        <end position="693"/>
    </location>
</feature>
<protein>
    <submittedName>
        <fullName evidence="11">DgyrCDS9589</fullName>
    </submittedName>
</protein>
<dbReference type="PANTHER" id="PTHR12266">
    <property type="entry name" value="NA+/CA2+ K+ INDEPENDENT EXCHANGER"/>
    <property type="match status" value="1"/>
</dbReference>
<keyword evidence="3" id="KW-0050">Antiport</keyword>
<keyword evidence="5 8" id="KW-0812">Transmembrane</keyword>
<dbReference type="Gene3D" id="1.20.1420.30">
    <property type="entry name" value="NCX, central ion-binding region"/>
    <property type="match status" value="2"/>
</dbReference>
<feature type="transmembrane region" description="Helical" evidence="8">
    <location>
        <begin position="182"/>
        <end position="205"/>
    </location>
</feature>
<dbReference type="EMBL" id="CAJFCJ010000013">
    <property type="protein sequence ID" value="CAD5121048.1"/>
    <property type="molecule type" value="Genomic_DNA"/>
</dbReference>
<dbReference type="PRINTS" id="PR00252">
    <property type="entry name" value="NRIONCHANNEL"/>
</dbReference>
<comment type="caution">
    <text evidence="11">The sequence shown here is derived from an EMBL/GenBank/DDBJ whole genome shotgun (WGS) entry which is preliminary data.</text>
</comment>
<organism evidence="11 12">
    <name type="scientific">Dimorphilus gyrociliatus</name>
    <dbReference type="NCBI Taxonomy" id="2664684"/>
    <lineage>
        <taxon>Eukaryota</taxon>
        <taxon>Metazoa</taxon>
        <taxon>Spiralia</taxon>
        <taxon>Lophotrochozoa</taxon>
        <taxon>Annelida</taxon>
        <taxon>Polychaeta</taxon>
        <taxon>Polychaeta incertae sedis</taxon>
        <taxon>Dinophilidae</taxon>
        <taxon>Dimorphilus</taxon>
    </lineage>
</organism>
<feature type="transmembrane region" description="Helical" evidence="8">
    <location>
        <begin position="122"/>
        <end position="145"/>
    </location>
</feature>